<feature type="domain" description="Amidase" evidence="2">
    <location>
        <begin position="44"/>
        <end position="457"/>
    </location>
</feature>
<comment type="caution">
    <text evidence="3">The sequence shown here is derived from an EMBL/GenBank/DDBJ whole genome shotgun (WGS) entry which is preliminary data.</text>
</comment>
<dbReference type="Proteomes" id="UP000698752">
    <property type="component" value="Unassembled WGS sequence"/>
</dbReference>
<dbReference type="PANTHER" id="PTHR11895">
    <property type="entry name" value="TRANSAMIDASE"/>
    <property type="match status" value="1"/>
</dbReference>
<evidence type="ECO:0000313" key="4">
    <source>
        <dbReference type="Proteomes" id="UP000698752"/>
    </source>
</evidence>
<dbReference type="InterPro" id="IPR000120">
    <property type="entry name" value="Amidase"/>
</dbReference>
<dbReference type="Pfam" id="PF01425">
    <property type="entry name" value="Amidase"/>
    <property type="match status" value="1"/>
</dbReference>
<evidence type="ECO:0000259" key="2">
    <source>
        <dbReference type="Pfam" id="PF01425"/>
    </source>
</evidence>
<dbReference type="Gene3D" id="3.90.1300.10">
    <property type="entry name" value="Amidase signature (AS) domain"/>
    <property type="match status" value="1"/>
</dbReference>
<evidence type="ECO:0000256" key="1">
    <source>
        <dbReference type="SAM" id="MobiDB-lite"/>
    </source>
</evidence>
<organism evidence="3 4">
    <name type="scientific">Neoroseomonas terrae</name>
    <dbReference type="NCBI Taxonomy" id="424799"/>
    <lineage>
        <taxon>Bacteria</taxon>
        <taxon>Pseudomonadati</taxon>
        <taxon>Pseudomonadota</taxon>
        <taxon>Alphaproteobacteria</taxon>
        <taxon>Acetobacterales</taxon>
        <taxon>Acetobacteraceae</taxon>
        <taxon>Neoroseomonas</taxon>
    </lineage>
</organism>
<name>A0ABS5EB71_9PROT</name>
<protein>
    <submittedName>
        <fullName evidence="3">Amidase</fullName>
    </submittedName>
</protein>
<proteinExistence type="predicted"/>
<dbReference type="SUPFAM" id="SSF75304">
    <property type="entry name" value="Amidase signature (AS) enzymes"/>
    <property type="match status" value="1"/>
</dbReference>
<keyword evidence="4" id="KW-1185">Reference proteome</keyword>
<accession>A0ABS5EB71</accession>
<evidence type="ECO:0000313" key="3">
    <source>
        <dbReference type="EMBL" id="MBR0648266.1"/>
    </source>
</evidence>
<dbReference type="InterPro" id="IPR023631">
    <property type="entry name" value="Amidase_dom"/>
</dbReference>
<dbReference type="PANTHER" id="PTHR11895:SF151">
    <property type="entry name" value="GLUTAMYL-TRNA(GLN) AMIDOTRANSFERASE SUBUNIT A"/>
    <property type="match status" value="1"/>
</dbReference>
<dbReference type="InterPro" id="IPR036928">
    <property type="entry name" value="AS_sf"/>
</dbReference>
<gene>
    <name evidence="3" type="ORF">GXW78_01200</name>
</gene>
<reference evidence="4" key="1">
    <citation type="journal article" date="2021" name="Syst. Appl. Microbiol.">
        <title>Roseomonas hellenica sp. nov., isolated from roots of wild-growing Alkanna tinctoria.</title>
        <authorList>
            <person name="Rat A."/>
            <person name="Naranjo H.D."/>
            <person name="Lebbe L."/>
            <person name="Cnockaert M."/>
            <person name="Krigas N."/>
            <person name="Grigoriadou K."/>
            <person name="Maloupa E."/>
            <person name="Willems A."/>
        </authorList>
    </citation>
    <scope>NUCLEOTIDE SEQUENCE [LARGE SCALE GENOMIC DNA]</scope>
    <source>
        <strain evidence="4">LMG 31159</strain>
    </source>
</reference>
<sequence>MNVRVPEGDAPAMTAYSPSTFRGLTFHDATPRFADGSDTPRAYLERCLETIAAREPTVRAWVVMNQQGAREAADASTARWKAGKPLSAIDGMPVGIKDLLETRDMPTQMGCVGYRGNFPKRDNAAVWALRQAGTVVLGKTVTTELGGAHPGPTTNPFDSGRTPGGSSSGSAAAVGACMVPAAIGSQVGGSIIRPASYCGNYALKPTQGGINRGERQATSMSTHGPHAGSIEDMWLVAIEIAKRAGGDPGRLGLFGPDAPPAARRPATVAVMEAEGWRLLDDASRAAFEAIVDALRAQGVTVLRRADHPAIERFEQAIQGVQALTNVITGWENHWNFRNLVAQDPNNISDRAKSVLAGAEKQSIEDYRAAILKREEMRRAHEAIGPVVDALIAPASPGPAPVWTGDVPGQPQIKRPTGDAVYNTPSSALGAPVVTVPLMSVGGMPMGVQVMGQSHTDAAMTAIARWMAESVPPVAA</sequence>
<feature type="region of interest" description="Disordered" evidence="1">
    <location>
        <begin position="143"/>
        <end position="171"/>
    </location>
</feature>
<dbReference type="EMBL" id="JAAEDI010000001">
    <property type="protein sequence ID" value="MBR0648266.1"/>
    <property type="molecule type" value="Genomic_DNA"/>
</dbReference>